<evidence type="ECO:0000256" key="2">
    <source>
        <dbReference type="ARBA" id="ARBA00023266"/>
    </source>
</evidence>
<evidence type="ECO:0008006" key="5">
    <source>
        <dbReference type="Google" id="ProtNLM"/>
    </source>
</evidence>
<organism evidence="3 4">
    <name type="scientific">Zingiber officinale</name>
    <name type="common">Ginger</name>
    <name type="synonym">Amomum zingiber</name>
    <dbReference type="NCBI Taxonomy" id="94328"/>
    <lineage>
        <taxon>Eukaryota</taxon>
        <taxon>Viridiplantae</taxon>
        <taxon>Streptophyta</taxon>
        <taxon>Embryophyta</taxon>
        <taxon>Tracheophyta</taxon>
        <taxon>Spermatophyta</taxon>
        <taxon>Magnoliopsida</taxon>
        <taxon>Liliopsida</taxon>
        <taxon>Zingiberales</taxon>
        <taxon>Zingiberaceae</taxon>
        <taxon>Zingiber</taxon>
    </lineage>
</organism>
<dbReference type="GO" id="GO:0008430">
    <property type="term" value="F:selenium binding"/>
    <property type="evidence" value="ECO:0007669"/>
    <property type="project" value="InterPro"/>
</dbReference>
<dbReference type="PANTHER" id="PTHR23300:SF0">
    <property type="entry name" value="METHANETHIOL OXIDASE"/>
    <property type="match status" value="1"/>
</dbReference>
<keyword evidence="4" id="KW-1185">Reference proteome</keyword>
<keyword evidence="2" id="KW-0711">Selenium</keyword>
<evidence type="ECO:0000313" key="3">
    <source>
        <dbReference type="EMBL" id="KAG6525446.1"/>
    </source>
</evidence>
<sequence>MAGAVEVEQVAVAKASCCGVLTGPGYASPLDAMAGPREALIYVTCIYNGTGIEKPDYLATVDVDPSSPTYSKVIHRLPMPHVGDELHHSGWNSCSSCHGDSTAVRRFLILPSLLSSRVYVIDTVKDPKAPSLHKVVEPADIAQKTGLAYPHTSHCLASGDIMISCLGDKDGNAKGNGFLLLDSDFNVKGRHSRRKVKVHIDIGAPSCEEDKDIHAGMLHLECEIEAKRSFESSFGDLLCGIVFWKKILGGTIVVGGVICFNYPSVLSGECTEDIIDVGMSREIIDTMLLAAFHDLGCDRSPLLLA</sequence>
<dbReference type="AlphaFoldDB" id="A0A8J5HIJ8"/>
<dbReference type="Proteomes" id="UP000734854">
    <property type="component" value="Unassembled WGS sequence"/>
</dbReference>
<dbReference type="PANTHER" id="PTHR23300">
    <property type="entry name" value="METHANETHIOL OXIDASE"/>
    <property type="match status" value="1"/>
</dbReference>
<evidence type="ECO:0000256" key="1">
    <source>
        <dbReference type="ARBA" id="ARBA00005606"/>
    </source>
</evidence>
<comment type="similarity">
    <text evidence="1">Belongs to the selenium-binding protein family.</text>
</comment>
<gene>
    <name evidence="3" type="ORF">ZIOFF_015402</name>
</gene>
<name>A0A8J5HIJ8_ZINOF</name>
<reference evidence="3 4" key="1">
    <citation type="submission" date="2020-08" db="EMBL/GenBank/DDBJ databases">
        <title>Plant Genome Project.</title>
        <authorList>
            <person name="Zhang R.-G."/>
        </authorList>
    </citation>
    <scope>NUCLEOTIDE SEQUENCE [LARGE SCALE GENOMIC DNA]</scope>
    <source>
        <tissue evidence="3">Rhizome</tissue>
    </source>
</reference>
<dbReference type="Pfam" id="PF05694">
    <property type="entry name" value="SBP56"/>
    <property type="match status" value="1"/>
</dbReference>
<dbReference type="EMBL" id="JACMSC010000004">
    <property type="protein sequence ID" value="KAG6525446.1"/>
    <property type="molecule type" value="Genomic_DNA"/>
</dbReference>
<evidence type="ECO:0000313" key="4">
    <source>
        <dbReference type="Proteomes" id="UP000734854"/>
    </source>
</evidence>
<accession>A0A8J5HIJ8</accession>
<protein>
    <recommendedName>
        <fullName evidence="5">Selenium binding protein</fullName>
    </recommendedName>
</protein>
<proteinExistence type="inferred from homology"/>
<comment type="caution">
    <text evidence="3">The sequence shown here is derived from an EMBL/GenBank/DDBJ whole genome shotgun (WGS) entry which is preliminary data.</text>
</comment>
<dbReference type="InterPro" id="IPR008826">
    <property type="entry name" value="Se-bd"/>
</dbReference>